<dbReference type="InterPro" id="IPR001296">
    <property type="entry name" value="Glyco_trans_1"/>
</dbReference>
<proteinExistence type="predicted"/>
<dbReference type="GO" id="GO:0016757">
    <property type="term" value="F:glycosyltransferase activity"/>
    <property type="evidence" value="ECO:0007669"/>
    <property type="project" value="InterPro"/>
</dbReference>
<reference evidence="2" key="1">
    <citation type="submission" date="2016-03" db="EMBL/GenBank/DDBJ databases">
        <authorList>
            <person name="Ploux O."/>
        </authorList>
    </citation>
    <scope>NUCLEOTIDE SEQUENCE [LARGE SCALE GENOMIC DNA]</scope>
    <source>
        <strain evidence="2">LPB0076</strain>
    </source>
</reference>
<dbReference type="STRING" id="1763534.GCA_001831475_01196"/>
<evidence type="ECO:0000313" key="3">
    <source>
        <dbReference type="Proteomes" id="UP000093510"/>
    </source>
</evidence>
<sequence length="367" mass="41799">MTQKKVYKIALISEQLASGGAERCAALLSQFFESKNIVVHHVIVIDKVTYAFSGTLLNLGLYKNKSNGILNKLQRLCIFKEYVQNNSLDFIIDFRVKNNPFQEFIIAKYVYKAPYIVTVHSYCTDWYFPKWSFLAKKIYTNAYGIVSVSQKIAQKITGKYHYKNTEVIYNPIAIAEIQVLSEEPVTLKWDYVLGIGRMDDGVKQLDKLIAAYAKSVLPSKNIKLVLLGEGLLRKALELQAHQLDLADKVVFLGWKENPFKYMKQAKYTVLSSKNEGFGTVLIESLACKTPVISFDCLSGPSEIIKNNYNGLLVENQNVDKLAQAMNLMIEDTTLYQFCKQNALESVRRFSLETIGNKWLEYLKINVS</sequence>
<dbReference type="AlphaFoldDB" id="A0A1B9E3D4"/>
<accession>A0A1B9E3D4</accession>
<dbReference type="Pfam" id="PF00534">
    <property type="entry name" value="Glycos_transf_1"/>
    <property type="match status" value="1"/>
</dbReference>
<keyword evidence="3" id="KW-1185">Reference proteome</keyword>
<evidence type="ECO:0000259" key="1">
    <source>
        <dbReference type="Pfam" id="PF00534"/>
    </source>
</evidence>
<dbReference type="PANTHER" id="PTHR12526">
    <property type="entry name" value="GLYCOSYLTRANSFERASE"/>
    <property type="match status" value="1"/>
</dbReference>
<feature type="domain" description="Glycosyl transferase family 1" evidence="1">
    <location>
        <begin position="192"/>
        <end position="342"/>
    </location>
</feature>
<dbReference type="EMBL" id="LVEP01000022">
    <property type="protein sequence ID" value="OCB76463.1"/>
    <property type="molecule type" value="Genomic_DNA"/>
</dbReference>
<evidence type="ECO:0000313" key="2">
    <source>
        <dbReference type="EMBL" id="OCB76463.1"/>
    </source>
</evidence>
<dbReference type="Proteomes" id="UP000093510">
    <property type="component" value="Unassembled WGS sequence"/>
</dbReference>
<name>A0A1B9E3D4_9FLAO</name>
<organism evidence="2 3">
    <name type="scientific">Flavobacterium crassostreae</name>
    <dbReference type="NCBI Taxonomy" id="1763534"/>
    <lineage>
        <taxon>Bacteria</taxon>
        <taxon>Pseudomonadati</taxon>
        <taxon>Bacteroidota</taxon>
        <taxon>Flavobacteriia</taxon>
        <taxon>Flavobacteriales</taxon>
        <taxon>Flavobacteriaceae</taxon>
        <taxon>Flavobacterium</taxon>
    </lineage>
</organism>
<comment type="caution">
    <text evidence="2">The sequence shown here is derived from an EMBL/GenBank/DDBJ whole genome shotgun (WGS) entry which is preliminary data.</text>
</comment>
<gene>
    <name evidence="2" type="ORF">LPBF_05860</name>
</gene>
<dbReference type="SUPFAM" id="SSF53756">
    <property type="entry name" value="UDP-Glycosyltransferase/glycogen phosphorylase"/>
    <property type="match status" value="1"/>
</dbReference>
<dbReference type="Gene3D" id="3.40.50.2000">
    <property type="entry name" value="Glycogen Phosphorylase B"/>
    <property type="match status" value="2"/>
</dbReference>
<protein>
    <recommendedName>
        <fullName evidence="1">Glycosyl transferase family 1 domain-containing protein</fullName>
    </recommendedName>
</protein>